<keyword evidence="4" id="KW-0479">Metal-binding</keyword>
<dbReference type="InterPro" id="IPR051464">
    <property type="entry name" value="Peptidase_M42_aminopept"/>
</dbReference>
<evidence type="ECO:0000313" key="7">
    <source>
        <dbReference type="EMBL" id="MEY8765022.1"/>
    </source>
</evidence>
<keyword evidence="8" id="KW-1185">Reference proteome</keyword>
<sequence>MEDMDFLKKICEADAPSGREDWLYSIIEDGFKEFGDINMSKLNNIYIHKKGKNSSKIMIMAHADEVFLMVSEISREGFLKFKAVGIDPKSLVSQQVVIHGKERIDGIVALKPAYDDKDRNKIKMENLYIDTGYDFEKLDDLVSIGDYITLKRNMIQLLNGNVCGKAVDNRASIAAMYICAKELKNVTPDLNICFVCSCQEEVGHRGAGMASYEIKPDIGVAVDVTFDGGMFGDTDRENKLGQGPVICTGPNVNLKLRDRIIRTAVEYNIPYQIEVEPGNTGTDAWDIQTAVGGIPTLLVSIPIKYMHTSVEVVNLKDIKNTGRLLARFIQELKENELEGLFCF</sequence>
<dbReference type="Proteomes" id="UP001565220">
    <property type="component" value="Unassembled WGS sequence"/>
</dbReference>
<dbReference type="InterPro" id="IPR008007">
    <property type="entry name" value="Peptidase_M42"/>
</dbReference>
<dbReference type="PIRSF" id="PIRSF001123">
    <property type="entry name" value="PepA_GA"/>
    <property type="match status" value="1"/>
</dbReference>
<evidence type="ECO:0000256" key="1">
    <source>
        <dbReference type="ARBA" id="ARBA00006272"/>
    </source>
</evidence>
<dbReference type="PANTHER" id="PTHR32481">
    <property type="entry name" value="AMINOPEPTIDASE"/>
    <property type="match status" value="1"/>
</dbReference>
<proteinExistence type="inferred from homology"/>
<dbReference type="Pfam" id="PF05343">
    <property type="entry name" value="Peptidase_M42"/>
    <property type="match status" value="1"/>
</dbReference>
<dbReference type="SUPFAM" id="SSF53187">
    <property type="entry name" value="Zn-dependent exopeptidases"/>
    <property type="match status" value="1"/>
</dbReference>
<comment type="similarity">
    <text evidence="1 6">Belongs to the peptidase M42 family.</text>
</comment>
<evidence type="ECO:0000256" key="4">
    <source>
        <dbReference type="ARBA" id="ARBA00022723"/>
    </source>
</evidence>
<protein>
    <submittedName>
        <fullName evidence="7">M20/M25/M40 family metallo-hydrolase</fullName>
    </submittedName>
</protein>
<name>A0ABV4E1I5_9CLOT</name>
<dbReference type="Gene3D" id="3.40.630.10">
    <property type="entry name" value="Zn peptidases"/>
    <property type="match status" value="1"/>
</dbReference>
<evidence type="ECO:0000256" key="2">
    <source>
        <dbReference type="ARBA" id="ARBA00022438"/>
    </source>
</evidence>
<dbReference type="InterPro" id="IPR023367">
    <property type="entry name" value="Peptidase_M42_dom2"/>
</dbReference>
<keyword evidence="2" id="KW-0031">Aminopeptidase</keyword>
<dbReference type="PANTHER" id="PTHR32481:SF0">
    <property type="entry name" value="AMINOPEPTIDASE YPDE-RELATED"/>
    <property type="match status" value="1"/>
</dbReference>
<dbReference type="Gene3D" id="2.40.30.40">
    <property type="entry name" value="Peptidase M42, domain 2"/>
    <property type="match status" value="1"/>
</dbReference>
<dbReference type="RefSeq" id="WP_369869507.1">
    <property type="nucleotide sequence ID" value="NZ_JBGFFE010000042.1"/>
</dbReference>
<evidence type="ECO:0000313" key="8">
    <source>
        <dbReference type="Proteomes" id="UP001565220"/>
    </source>
</evidence>
<dbReference type="SUPFAM" id="SSF101821">
    <property type="entry name" value="Aminopeptidase/glucanase lid domain"/>
    <property type="match status" value="1"/>
</dbReference>
<accession>A0ABV4E1I5</accession>
<dbReference type="EMBL" id="JBGFFE010000042">
    <property type="protein sequence ID" value="MEY8765022.1"/>
    <property type="molecule type" value="Genomic_DNA"/>
</dbReference>
<keyword evidence="3" id="KW-0645">Protease</keyword>
<evidence type="ECO:0000256" key="5">
    <source>
        <dbReference type="ARBA" id="ARBA00022801"/>
    </source>
</evidence>
<comment type="caution">
    <text evidence="7">The sequence shown here is derived from an EMBL/GenBank/DDBJ whole genome shotgun (WGS) entry which is preliminary data.</text>
</comment>
<evidence type="ECO:0000256" key="6">
    <source>
        <dbReference type="PIRNR" id="PIRNR001123"/>
    </source>
</evidence>
<keyword evidence="5" id="KW-0378">Hydrolase</keyword>
<gene>
    <name evidence="7" type="ORF">AB8S09_15480</name>
</gene>
<evidence type="ECO:0000256" key="3">
    <source>
        <dbReference type="ARBA" id="ARBA00022670"/>
    </source>
</evidence>
<reference evidence="7 8" key="1">
    <citation type="submission" date="2024-08" db="EMBL/GenBank/DDBJ databases">
        <title>Clostridium lapicellarii sp. nov., and Clostridium renhuaiense sp. nov., two species isolated from the mud in a fermentation cellar used for producing sauce-flavour Chinese liquors.</title>
        <authorList>
            <person name="Yang F."/>
            <person name="Wang H."/>
            <person name="Chen L.Q."/>
            <person name="Zhou N."/>
            <person name="Lu J.J."/>
            <person name="Pu X.X."/>
            <person name="Wan B."/>
            <person name="Wang L."/>
            <person name="Liu S.J."/>
        </authorList>
    </citation>
    <scope>NUCLEOTIDE SEQUENCE [LARGE SCALE GENOMIC DNA]</scope>
    <source>
        <strain evidence="7 8">MT-113</strain>
    </source>
</reference>
<organism evidence="7 8">
    <name type="scientific">Clostridium lapidicellarium</name>
    <dbReference type="NCBI Taxonomy" id="3240931"/>
    <lineage>
        <taxon>Bacteria</taxon>
        <taxon>Bacillati</taxon>
        <taxon>Bacillota</taxon>
        <taxon>Clostridia</taxon>
        <taxon>Eubacteriales</taxon>
        <taxon>Clostridiaceae</taxon>
        <taxon>Clostridium</taxon>
    </lineage>
</organism>